<dbReference type="InterPro" id="IPR036865">
    <property type="entry name" value="CRAL-TRIO_dom_sf"/>
</dbReference>
<dbReference type="PANTHER" id="PTHR46590:SF1">
    <property type="entry name" value="PHOSPHATIDYLINOSITOL TRANSFER PROTEIN CSR1"/>
    <property type="match status" value="1"/>
</dbReference>
<gene>
    <name evidence="2" type="ORF">BaRGS_00029530</name>
</gene>
<feature type="domain" description="CRAL-TRIO" evidence="1">
    <location>
        <begin position="75"/>
        <end position="229"/>
    </location>
</feature>
<dbReference type="SMART" id="SM00516">
    <property type="entry name" value="SEC14"/>
    <property type="match status" value="1"/>
</dbReference>
<organism evidence="2 3">
    <name type="scientific">Batillaria attramentaria</name>
    <dbReference type="NCBI Taxonomy" id="370345"/>
    <lineage>
        <taxon>Eukaryota</taxon>
        <taxon>Metazoa</taxon>
        <taxon>Spiralia</taxon>
        <taxon>Lophotrochozoa</taxon>
        <taxon>Mollusca</taxon>
        <taxon>Gastropoda</taxon>
        <taxon>Caenogastropoda</taxon>
        <taxon>Sorbeoconcha</taxon>
        <taxon>Cerithioidea</taxon>
        <taxon>Batillariidae</taxon>
        <taxon>Batillaria</taxon>
    </lineage>
</organism>
<protein>
    <recommendedName>
        <fullName evidence="1">CRAL-TRIO domain-containing protein</fullName>
    </recommendedName>
</protein>
<dbReference type="AlphaFoldDB" id="A0ABD0JWV4"/>
<keyword evidence="3" id="KW-1185">Reference proteome</keyword>
<evidence type="ECO:0000259" key="1">
    <source>
        <dbReference type="PROSITE" id="PS50191"/>
    </source>
</evidence>
<dbReference type="Pfam" id="PF00650">
    <property type="entry name" value="CRAL_TRIO"/>
    <property type="match status" value="1"/>
</dbReference>
<dbReference type="PANTHER" id="PTHR46590">
    <property type="entry name" value="PHOSPHATIDYLINOSITOL TRANSFER PROTEIN CSR1-RELATED"/>
    <property type="match status" value="1"/>
</dbReference>
<comment type="caution">
    <text evidence="2">The sequence shown here is derived from an EMBL/GenBank/DDBJ whole genome shotgun (WGS) entry which is preliminary data.</text>
</comment>
<dbReference type="InterPro" id="IPR052432">
    <property type="entry name" value="PITP/CRAL-TRIO"/>
</dbReference>
<reference evidence="2 3" key="1">
    <citation type="journal article" date="2023" name="Sci. Data">
        <title>Genome assembly of the Korean intertidal mud-creeper Batillaria attramentaria.</title>
        <authorList>
            <person name="Patra A.K."/>
            <person name="Ho P.T."/>
            <person name="Jun S."/>
            <person name="Lee S.J."/>
            <person name="Kim Y."/>
            <person name="Won Y.J."/>
        </authorList>
    </citation>
    <scope>NUCLEOTIDE SEQUENCE [LARGE SCALE GENOMIC DNA]</scope>
    <source>
        <strain evidence="2">Wonlab-2016</strain>
    </source>
</reference>
<evidence type="ECO:0000313" key="2">
    <source>
        <dbReference type="EMBL" id="KAK7479186.1"/>
    </source>
</evidence>
<dbReference type="SUPFAM" id="SSF52087">
    <property type="entry name" value="CRAL/TRIO domain"/>
    <property type="match status" value="1"/>
</dbReference>
<dbReference type="PROSITE" id="PS50191">
    <property type="entry name" value="CRAL_TRIO"/>
    <property type="match status" value="1"/>
</dbReference>
<accession>A0ABD0JWV4</accession>
<proteinExistence type="predicted"/>
<name>A0ABD0JWV4_9CAEN</name>
<dbReference type="InterPro" id="IPR001251">
    <property type="entry name" value="CRAL-TRIO_dom"/>
</dbReference>
<evidence type="ECO:0000313" key="3">
    <source>
        <dbReference type="Proteomes" id="UP001519460"/>
    </source>
</evidence>
<dbReference type="Gene3D" id="3.40.525.10">
    <property type="entry name" value="CRAL-TRIO lipid binding domain"/>
    <property type="match status" value="1"/>
</dbReference>
<sequence length="229" mass="26304">MATNGKSAEEFEADFLDLKERCQILFEADPSQAHSDASLKRFLRAFDDVDVAFKQLLKCNKWRREYNVDALSPEDPDIAEELATGKVQILRNRDNKGRPVVYVAVRKHNAYDRDIDKLKKFLVYILESACKKCDESVIDSLLLIFDLKSFSMACMDYQFVKNLIWLLSRNYPERLGACLIINSSIVFSGCWTVIRPWLNEVTASKVTFVADEEDLCRYINPDALPPDDS</sequence>
<dbReference type="Proteomes" id="UP001519460">
    <property type="component" value="Unassembled WGS sequence"/>
</dbReference>
<dbReference type="SUPFAM" id="SSF46938">
    <property type="entry name" value="CRAL/TRIO N-terminal domain"/>
    <property type="match status" value="1"/>
</dbReference>
<dbReference type="EMBL" id="JACVVK020000308">
    <property type="protein sequence ID" value="KAK7479186.1"/>
    <property type="molecule type" value="Genomic_DNA"/>
</dbReference>
<dbReference type="CDD" id="cd00170">
    <property type="entry name" value="SEC14"/>
    <property type="match status" value="1"/>
</dbReference>
<dbReference type="InterPro" id="IPR036273">
    <property type="entry name" value="CRAL/TRIO_N_dom_sf"/>
</dbReference>